<evidence type="ECO:0000313" key="2">
    <source>
        <dbReference type="EMBL" id="MEI7100981.1"/>
    </source>
</evidence>
<reference evidence="2 3" key="1">
    <citation type="submission" date="2024-03" db="EMBL/GenBank/DDBJ databases">
        <title>Analysis of soft rot Pectobacteriaceae population diversity in US potato growing regions between 2016 and 2022.</title>
        <authorList>
            <person name="Ma X."/>
            <person name="Zhang X."/>
            <person name="Stodghill P."/>
            <person name="Rioux R."/>
            <person name="Babler B."/>
            <person name="Shrestha S."/>
            <person name="Babler B."/>
            <person name="Rivedal H."/>
            <person name="Frost K."/>
            <person name="Hao J."/>
            <person name="Secor G."/>
            <person name="Swingle B."/>
        </authorList>
    </citation>
    <scope>NUCLEOTIDE SEQUENCE [LARGE SCALE GENOMIC DNA]</scope>
    <source>
        <strain evidence="2 3">UMSS2</strain>
    </source>
</reference>
<dbReference type="RefSeq" id="WP_257979712.1">
    <property type="nucleotide sequence ID" value="NZ_CAKLHZ010000014.1"/>
</dbReference>
<keyword evidence="3" id="KW-1185">Reference proteome</keyword>
<evidence type="ECO:0000256" key="1">
    <source>
        <dbReference type="SAM" id="MobiDB-lite"/>
    </source>
</evidence>
<evidence type="ECO:0000313" key="3">
    <source>
        <dbReference type="Proteomes" id="UP001313132"/>
    </source>
</evidence>
<dbReference type="Proteomes" id="UP001313132">
    <property type="component" value="Unassembled WGS sequence"/>
</dbReference>
<sequence length="40" mass="4411">MHRYTKKSAAYVGSQPQLPSGSQLAFSFPLLNDSMKKAPQ</sequence>
<protein>
    <submittedName>
        <fullName evidence="2">Uncharacterized protein</fullName>
    </submittedName>
</protein>
<dbReference type="EMBL" id="JBBBON010000001">
    <property type="protein sequence ID" value="MEI7100981.1"/>
    <property type="molecule type" value="Genomic_DNA"/>
</dbReference>
<accession>A0ABU8JTT8</accession>
<gene>
    <name evidence="2" type="ORF">WCT63_00755</name>
</gene>
<name>A0ABU8JTT8_9GAMM</name>
<organism evidence="2 3">
    <name type="scientific">Pectobacterium versatile</name>
    <dbReference type="NCBI Taxonomy" id="2488639"/>
    <lineage>
        <taxon>Bacteria</taxon>
        <taxon>Pseudomonadati</taxon>
        <taxon>Pseudomonadota</taxon>
        <taxon>Gammaproteobacteria</taxon>
        <taxon>Enterobacterales</taxon>
        <taxon>Pectobacteriaceae</taxon>
        <taxon>Pectobacterium</taxon>
    </lineage>
</organism>
<feature type="region of interest" description="Disordered" evidence="1">
    <location>
        <begin position="1"/>
        <end position="21"/>
    </location>
</feature>
<proteinExistence type="predicted"/>
<comment type="caution">
    <text evidence="2">The sequence shown here is derived from an EMBL/GenBank/DDBJ whole genome shotgun (WGS) entry which is preliminary data.</text>
</comment>